<evidence type="ECO:0000313" key="3">
    <source>
        <dbReference type="EMBL" id="VAW01286.1"/>
    </source>
</evidence>
<dbReference type="SUPFAM" id="SSF48452">
    <property type="entry name" value="TPR-like"/>
    <property type="match status" value="1"/>
</dbReference>
<reference evidence="3" key="1">
    <citation type="submission" date="2018-06" db="EMBL/GenBank/DDBJ databases">
        <authorList>
            <person name="Zhirakovskaya E."/>
        </authorList>
    </citation>
    <scope>NUCLEOTIDE SEQUENCE</scope>
</reference>
<keyword evidence="2" id="KW-0812">Transmembrane</keyword>
<feature type="transmembrane region" description="Helical" evidence="2">
    <location>
        <begin position="91"/>
        <end position="114"/>
    </location>
</feature>
<keyword evidence="2" id="KW-0472">Membrane</keyword>
<keyword evidence="3" id="KW-0456">Lyase</keyword>
<accession>A0A3B0T2X3</accession>
<dbReference type="GO" id="GO:0016829">
    <property type="term" value="F:lyase activity"/>
    <property type="evidence" value="ECO:0007669"/>
    <property type="project" value="UniProtKB-KW"/>
</dbReference>
<evidence type="ECO:0000256" key="2">
    <source>
        <dbReference type="SAM" id="Phobius"/>
    </source>
</evidence>
<organism evidence="3">
    <name type="scientific">hydrothermal vent metagenome</name>
    <dbReference type="NCBI Taxonomy" id="652676"/>
    <lineage>
        <taxon>unclassified sequences</taxon>
        <taxon>metagenomes</taxon>
        <taxon>ecological metagenomes</taxon>
    </lineage>
</organism>
<evidence type="ECO:0000256" key="1">
    <source>
        <dbReference type="ARBA" id="ARBA00022748"/>
    </source>
</evidence>
<protein>
    <submittedName>
        <fullName evidence="3">Cytochrome c heme lyase subunit CcmI, apocytochrome c chaperone</fullName>
    </submittedName>
</protein>
<dbReference type="InterPro" id="IPR017560">
    <property type="entry name" value="Cyt_c_biogenesis_CcmI"/>
</dbReference>
<keyword evidence="1" id="KW-0201">Cytochrome c-type biogenesis</keyword>
<dbReference type="NCBIfam" id="TIGR03142">
    <property type="entry name" value="cytochro_ccmI"/>
    <property type="match status" value="1"/>
</dbReference>
<dbReference type="InterPro" id="IPR011990">
    <property type="entry name" value="TPR-like_helical_dom_sf"/>
</dbReference>
<sequence length="408" mass="44331">MLFWIIISALALSVAALLGLALIRGRVGDAPPAAYDLQVYRDQLREVERDLARGVIGAGEAERIRAEVSRRVLSADAQLKSGGETGGQPRWAGWVMAAICALLLGGGSVLLYSFTGQPGFGDQPQANRIAAAEEARTNRLSQTEAEELLPTRAPAPQVSEDFLNLMDRLRKTVKARPDDLQGLALLARNEAALGNIIAAYKAQQQLIGVKDAQATADDYAFLTDLLVSAANGYISTDARTAMRAALAHTPDQPTARYYLGLYLWQVGRPDAAFRMWEKLLRDGPPDAPWTLLIRQQIEELAWLAGVRYTLPPAEDQPGPTADQVESAQDMSQGDRVKMIQGMVSRLSQRLSTEGGSAADWARLIGAYGVLDETDKARTIWQEAQQVFADRPNDLAQIRANAEKAGVAK</sequence>
<dbReference type="EMBL" id="UOEG01000223">
    <property type="protein sequence ID" value="VAW01286.1"/>
    <property type="molecule type" value="Genomic_DNA"/>
</dbReference>
<gene>
    <name evidence="3" type="ORF">MNBD_ALPHA07-383</name>
</gene>
<dbReference type="Gene3D" id="1.25.40.10">
    <property type="entry name" value="Tetratricopeptide repeat domain"/>
    <property type="match status" value="1"/>
</dbReference>
<dbReference type="AlphaFoldDB" id="A0A3B0T2X3"/>
<proteinExistence type="predicted"/>
<dbReference type="GO" id="GO:0017004">
    <property type="term" value="P:cytochrome complex assembly"/>
    <property type="evidence" value="ECO:0007669"/>
    <property type="project" value="UniProtKB-KW"/>
</dbReference>
<keyword evidence="2" id="KW-1133">Transmembrane helix</keyword>
<name>A0A3B0T2X3_9ZZZZ</name>